<organism evidence="2 3">
    <name type="scientific">Dietzia natronolimnaea</name>
    <dbReference type="NCBI Taxonomy" id="161920"/>
    <lineage>
        <taxon>Bacteria</taxon>
        <taxon>Bacillati</taxon>
        <taxon>Actinomycetota</taxon>
        <taxon>Actinomycetes</taxon>
        <taxon>Mycobacteriales</taxon>
        <taxon>Dietziaceae</taxon>
        <taxon>Dietzia</taxon>
    </lineage>
</organism>
<evidence type="ECO:0000313" key="3">
    <source>
        <dbReference type="Proteomes" id="UP000218810"/>
    </source>
</evidence>
<evidence type="ECO:0000313" key="2">
    <source>
        <dbReference type="EMBL" id="PAY22581.1"/>
    </source>
</evidence>
<dbReference type="Proteomes" id="UP000218810">
    <property type="component" value="Unassembled WGS sequence"/>
</dbReference>
<name>A0A2A2WN28_9ACTN</name>
<gene>
    <name evidence="2" type="ORF">CEY15_12790</name>
</gene>
<dbReference type="AlphaFoldDB" id="A0A2A2WN28"/>
<comment type="caution">
    <text evidence="2">The sequence shown here is derived from an EMBL/GenBank/DDBJ whole genome shotgun (WGS) entry which is preliminary data.</text>
</comment>
<feature type="region of interest" description="Disordered" evidence="1">
    <location>
        <begin position="1"/>
        <end position="36"/>
    </location>
</feature>
<evidence type="ECO:0000256" key="1">
    <source>
        <dbReference type="SAM" id="MobiDB-lite"/>
    </source>
</evidence>
<dbReference type="OrthoDB" id="3212097at2"/>
<reference evidence="3" key="1">
    <citation type="submission" date="2017-09" db="EMBL/GenBank/DDBJ databases">
        <authorList>
            <person name="Zhang Y."/>
            <person name="Huang X."/>
            <person name="Liu J."/>
            <person name="Lu L."/>
            <person name="Peng K."/>
        </authorList>
    </citation>
    <scope>NUCLEOTIDE SEQUENCE [LARGE SCALE GENOMIC DNA]</scope>
    <source>
        <strain evidence="3">S-XJ-1</strain>
    </source>
</reference>
<protein>
    <submittedName>
        <fullName evidence="2">Uncharacterized protein</fullName>
    </submittedName>
</protein>
<dbReference type="RefSeq" id="WP_095718775.1">
    <property type="nucleotide sequence ID" value="NZ_NTGA01000022.1"/>
</dbReference>
<proteinExistence type="predicted"/>
<dbReference type="EMBL" id="NTGA01000022">
    <property type="protein sequence ID" value="PAY22581.1"/>
    <property type="molecule type" value="Genomic_DNA"/>
</dbReference>
<accession>A0A2A2WN28</accession>
<sequence>MADDRGDEGAAGGDRTPSVDETHRRPPGATDAEVEAAGTATEALEYVERARGHLYDLHQLIGRADILYQQAADQLEAVGRTELAELIRTEMVGVNVLHGRWTFQMVEEFDDGFWTTAREVSKAVRDEVTGGRRHVYEAELKERNRSAGITGHEATPREDL</sequence>
<keyword evidence="3" id="KW-1185">Reference proteome</keyword>